<dbReference type="InterPro" id="IPR002052">
    <property type="entry name" value="DNA_methylase_N6_adenine_CS"/>
</dbReference>
<evidence type="ECO:0000256" key="4">
    <source>
        <dbReference type="ARBA" id="ARBA00022679"/>
    </source>
</evidence>
<evidence type="ECO:0000256" key="5">
    <source>
        <dbReference type="ARBA" id="ARBA00022691"/>
    </source>
</evidence>
<dbReference type="PROSITE" id="PS00092">
    <property type="entry name" value="N6_MTASE"/>
    <property type="match status" value="1"/>
</dbReference>
<reference evidence="9 10" key="2">
    <citation type="journal article" date="2021" name="Int. J. Syst. Evol. Microbiol.">
        <title>Isolation and Polyphasic Characterization of Desulfuromonas versatilis sp. Nov., an Electrogenic Bacteria Capable of Versatile Metabolism Isolated from a Graphene Oxide-Reducing Enrichment Culture.</title>
        <authorList>
            <person name="Xie L."/>
            <person name="Yoshida N."/>
            <person name="Ishii S."/>
            <person name="Meng L."/>
        </authorList>
    </citation>
    <scope>NUCLEOTIDE SEQUENCE [LARGE SCALE GENOMIC DNA]</scope>
    <source>
        <strain evidence="9 10">NIT-T3</strain>
    </source>
</reference>
<dbReference type="Pfam" id="PF02926">
    <property type="entry name" value="THUMP"/>
    <property type="match status" value="1"/>
</dbReference>
<comment type="function">
    <text evidence="6">Specifically methylates the guanine in position 2445 (m2G2445) and the guanine in position 2069 (m7G2069) of 23S rRNA.</text>
</comment>
<dbReference type="Gene3D" id="3.30.750.80">
    <property type="entry name" value="RNA methyltransferase domain (HRMD) like"/>
    <property type="match status" value="1"/>
</dbReference>
<keyword evidence="4 6" id="KW-0808">Transferase</keyword>
<keyword evidence="7" id="KW-0694">RNA-binding</keyword>
<name>A0ABN6DWK2_9BACT</name>
<dbReference type="CDD" id="cd11715">
    <property type="entry name" value="THUMP_AdoMetMT"/>
    <property type="match status" value="1"/>
</dbReference>
<dbReference type="EC" id="2.1.1.264" evidence="6"/>
<evidence type="ECO:0000313" key="10">
    <source>
        <dbReference type="Proteomes" id="UP001319827"/>
    </source>
</evidence>
<dbReference type="InterPro" id="IPR029063">
    <property type="entry name" value="SAM-dependent_MTases_sf"/>
</dbReference>
<comment type="catalytic activity">
    <reaction evidence="6">
        <text>guanosine(2069) in 23S rRNA + S-adenosyl-L-methionine = N(2)-methylguanosine(2069) in 23S rRNA + S-adenosyl-L-homocysteine + H(+)</text>
        <dbReference type="Rhea" id="RHEA:43772"/>
        <dbReference type="Rhea" id="RHEA-COMP:10688"/>
        <dbReference type="Rhea" id="RHEA-COMP:10689"/>
        <dbReference type="ChEBI" id="CHEBI:15378"/>
        <dbReference type="ChEBI" id="CHEBI:57856"/>
        <dbReference type="ChEBI" id="CHEBI:59789"/>
        <dbReference type="ChEBI" id="CHEBI:74269"/>
        <dbReference type="ChEBI" id="CHEBI:74481"/>
        <dbReference type="EC" id="2.1.1.264"/>
    </reaction>
</comment>
<dbReference type="InterPro" id="IPR000241">
    <property type="entry name" value="RlmKL-like_Mtase"/>
</dbReference>
<evidence type="ECO:0000256" key="2">
    <source>
        <dbReference type="ARBA" id="ARBA00022552"/>
    </source>
</evidence>
<proteinExistence type="inferred from homology"/>
<dbReference type="Gene3D" id="3.30.2130.30">
    <property type="match status" value="1"/>
</dbReference>
<dbReference type="NCBIfam" id="NF008748">
    <property type="entry name" value="PRK11783.1"/>
    <property type="match status" value="1"/>
</dbReference>
<dbReference type="InterPro" id="IPR054170">
    <property type="entry name" value="RlmL_1st"/>
</dbReference>
<dbReference type="Gene3D" id="3.40.50.150">
    <property type="entry name" value="Vaccinia Virus protein VP39"/>
    <property type="match status" value="2"/>
</dbReference>
<keyword evidence="2 6" id="KW-0698">rRNA processing</keyword>
<keyword evidence="5 6" id="KW-0949">S-adenosyl-L-methionine</keyword>
<dbReference type="CDD" id="cd02440">
    <property type="entry name" value="AdoMet_MTases"/>
    <property type="match status" value="1"/>
</dbReference>
<organism evidence="9 10">
    <name type="scientific">Desulfuromonas versatilis</name>
    <dbReference type="NCBI Taxonomy" id="2802975"/>
    <lineage>
        <taxon>Bacteria</taxon>
        <taxon>Pseudomonadati</taxon>
        <taxon>Thermodesulfobacteriota</taxon>
        <taxon>Desulfuromonadia</taxon>
        <taxon>Desulfuromonadales</taxon>
        <taxon>Desulfuromonadaceae</taxon>
        <taxon>Desulfuromonas</taxon>
    </lineage>
</organism>
<evidence type="ECO:0000256" key="3">
    <source>
        <dbReference type="ARBA" id="ARBA00022603"/>
    </source>
</evidence>
<dbReference type="GO" id="GO:0008168">
    <property type="term" value="F:methyltransferase activity"/>
    <property type="evidence" value="ECO:0007669"/>
    <property type="project" value="UniProtKB-KW"/>
</dbReference>
<dbReference type="EMBL" id="AP024355">
    <property type="protein sequence ID" value="BCR04420.1"/>
    <property type="molecule type" value="Genomic_DNA"/>
</dbReference>
<dbReference type="EC" id="2.1.1.173" evidence="6"/>
<evidence type="ECO:0000313" key="9">
    <source>
        <dbReference type="EMBL" id="BCR04420.1"/>
    </source>
</evidence>
<gene>
    <name evidence="6 9" type="primary">rlmL</name>
    <name evidence="9" type="ORF">DESUT3_14890</name>
</gene>
<comment type="similarity">
    <text evidence="6">Belongs to the methyltransferase superfamily. RlmKL family.</text>
</comment>
<comment type="subcellular location">
    <subcellularLocation>
        <location evidence="6">Cytoplasm</location>
    </subcellularLocation>
</comment>
<dbReference type="Pfam" id="PF10672">
    <property type="entry name" value="Methyltrans_SAM"/>
    <property type="match status" value="1"/>
</dbReference>
<dbReference type="Proteomes" id="UP001319827">
    <property type="component" value="Chromosome"/>
</dbReference>
<dbReference type="RefSeq" id="WP_221251874.1">
    <property type="nucleotide sequence ID" value="NZ_AP024355.1"/>
</dbReference>
<dbReference type="SMART" id="SM00981">
    <property type="entry name" value="THUMP"/>
    <property type="match status" value="1"/>
</dbReference>
<protein>
    <recommendedName>
        <fullName evidence="6">Ribosomal RNA large subunit methyltransferase K/L</fullName>
    </recommendedName>
    <domain>
        <recommendedName>
            <fullName evidence="6">23S rRNA m2G2445 methyltransferase</fullName>
            <ecNumber evidence="6">2.1.1.173</ecNumber>
        </recommendedName>
        <alternativeName>
            <fullName evidence="6">rRNA (guanine-N(2)-)-methyltransferase RlmL</fullName>
        </alternativeName>
    </domain>
    <domain>
        <recommendedName>
            <fullName evidence="6">23S rRNA m7G2069 methyltransferase</fullName>
            <ecNumber evidence="6">2.1.1.264</ecNumber>
        </recommendedName>
        <alternativeName>
            <fullName evidence="6">rRNA (guanine-N(7)-)-methyltransferase RlmK</fullName>
        </alternativeName>
    </domain>
</protein>
<feature type="domain" description="THUMP" evidence="8">
    <location>
        <begin position="46"/>
        <end position="157"/>
    </location>
</feature>
<dbReference type="InterPro" id="IPR017244">
    <property type="entry name" value="23SrRNA_methyltr_KL"/>
</dbReference>
<sequence length="720" mass="80038">MSDLLNFFATAPKGMEQLLAEELNSLGAVEAAEARAGASFSGTLETAYRACLWSRLASRVLLPLASFAAADPEALYQGVRSLAWQEHLAPQGTLAVDCSLSGSNITHSQFAALKVKDAIVDQFRDACGVRPSVDTERPDIRVNLHLHRNQATLSLDLSGESLHRRGYREEAVLASLKENLAAAILYRAGWPAIAAAGGTLIDPTCGSGTLVLEGALIAADIAPGLQRGYFGFLGWRKHDQAAWERLLAEARQRREAGLEKLPVLVGYDADHKAIRAAWANAERAGLASRVHFEKRDLKDLDQPGGKGVRAGLVVANPPYGERLGEIRELMPLYATLGSRLRECFQGWRASIITGNPDLGKQMGIRARRMHTLYNGALECKLLHFEIDPQWFVSAPPKGAVPASVEELSEGARMFANRLRKNLKNLGRWAKKQEIGCYRLYDADMPEYAVAVDLYETWVHVQEYAPPKSIDPKQAEARLQEVAAALPLALEVPEERIFYKVRQRQKGSAQYEKLDQKGEFHEVAEGNCRFLVNFTDYLDTGLFLDHRPTRQMIQELAAGKRFLNLFGYTGTASVHAAKGGATSTTTVDMSRTYLEWAKKNLALNGFAGRNHQLIQGDCLAWLAEQKEAFELIFLDPPTFSTSKRMEKTFDVQRDHVPLLQAAARLLAPGGLLIFSNNYRRFKMDREALAGLDFEEITAQTIPRDFERNPRIHNCWKITRKG</sequence>
<evidence type="ECO:0000256" key="6">
    <source>
        <dbReference type="HAMAP-Rule" id="MF_01858"/>
    </source>
</evidence>
<evidence type="ECO:0000259" key="8">
    <source>
        <dbReference type="PROSITE" id="PS51165"/>
    </source>
</evidence>
<dbReference type="PIRSF" id="PIRSF037618">
    <property type="entry name" value="RNA_Mtase_bacteria_prd"/>
    <property type="match status" value="1"/>
</dbReference>
<dbReference type="HAMAP" id="MF_01858">
    <property type="entry name" value="23SrRNA_methyltr_KL"/>
    <property type="match status" value="1"/>
</dbReference>
<dbReference type="Pfam" id="PF22020">
    <property type="entry name" value="RlmL_1st"/>
    <property type="match status" value="1"/>
</dbReference>
<dbReference type="Pfam" id="PF01170">
    <property type="entry name" value="UPF0020"/>
    <property type="match status" value="1"/>
</dbReference>
<keyword evidence="10" id="KW-1185">Reference proteome</keyword>
<reference evidence="9 10" key="1">
    <citation type="journal article" date="2016" name="C (Basel)">
        <title>Selective Growth of and Electricity Production by Marine Exoelectrogenic Bacteria in Self-Aggregated Hydrogel of Microbially Reduced Graphene Oxide.</title>
        <authorList>
            <person name="Yoshida N."/>
            <person name="Goto Y."/>
            <person name="Miyata Y."/>
        </authorList>
    </citation>
    <scope>NUCLEOTIDE SEQUENCE [LARGE SCALE GENOMIC DNA]</scope>
    <source>
        <strain evidence="9 10">NIT-T3</strain>
    </source>
</reference>
<dbReference type="InterPro" id="IPR004114">
    <property type="entry name" value="THUMP_dom"/>
</dbReference>
<comment type="catalytic activity">
    <reaction evidence="6">
        <text>guanosine(2445) in 23S rRNA + S-adenosyl-L-methionine = N(2)-methylguanosine(2445) in 23S rRNA + S-adenosyl-L-homocysteine + H(+)</text>
        <dbReference type="Rhea" id="RHEA:42740"/>
        <dbReference type="Rhea" id="RHEA-COMP:10215"/>
        <dbReference type="Rhea" id="RHEA-COMP:10216"/>
        <dbReference type="ChEBI" id="CHEBI:15378"/>
        <dbReference type="ChEBI" id="CHEBI:57856"/>
        <dbReference type="ChEBI" id="CHEBI:59789"/>
        <dbReference type="ChEBI" id="CHEBI:74269"/>
        <dbReference type="ChEBI" id="CHEBI:74481"/>
        <dbReference type="EC" id="2.1.1.173"/>
    </reaction>
</comment>
<dbReference type="PANTHER" id="PTHR47313">
    <property type="entry name" value="RIBOSOMAL RNA LARGE SUBUNIT METHYLTRANSFERASE K/L"/>
    <property type="match status" value="1"/>
</dbReference>
<dbReference type="SUPFAM" id="SSF53335">
    <property type="entry name" value="S-adenosyl-L-methionine-dependent methyltransferases"/>
    <property type="match status" value="2"/>
</dbReference>
<dbReference type="GO" id="GO:0032259">
    <property type="term" value="P:methylation"/>
    <property type="evidence" value="ECO:0007669"/>
    <property type="project" value="UniProtKB-KW"/>
</dbReference>
<keyword evidence="3 6" id="KW-0489">Methyltransferase</keyword>
<evidence type="ECO:0000256" key="7">
    <source>
        <dbReference type="PROSITE-ProRule" id="PRU00529"/>
    </source>
</evidence>
<dbReference type="InterPro" id="IPR019614">
    <property type="entry name" value="SAM-dep_methyl-trfase"/>
</dbReference>
<keyword evidence="1 6" id="KW-0963">Cytoplasm</keyword>
<evidence type="ECO:0000256" key="1">
    <source>
        <dbReference type="ARBA" id="ARBA00022490"/>
    </source>
</evidence>
<dbReference type="PROSITE" id="PS51165">
    <property type="entry name" value="THUMP"/>
    <property type="match status" value="1"/>
</dbReference>
<accession>A0ABN6DWK2</accession>
<dbReference type="PANTHER" id="PTHR47313:SF1">
    <property type="entry name" value="RIBOSOMAL RNA LARGE SUBUNIT METHYLTRANSFERASE K_L"/>
    <property type="match status" value="1"/>
</dbReference>